<dbReference type="InterPro" id="IPR032774">
    <property type="entry name" value="WG_beta_rep"/>
</dbReference>
<dbReference type="Pfam" id="PF14903">
    <property type="entry name" value="WG_beta_rep"/>
    <property type="match status" value="1"/>
</dbReference>
<accession>A0A848J527</accession>
<protein>
    <recommendedName>
        <fullName evidence="3">WG repeat protein</fullName>
    </recommendedName>
</protein>
<gene>
    <name evidence="1" type="ORF">HH304_18305</name>
</gene>
<reference evidence="1 2" key="1">
    <citation type="submission" date="2020-04" db="EMBL/GenBank/DDBJ databases">
        <title>Flammeovirgaceae bacterium KN852 isolated from deep sea.</title>
        <authorList>
            <person name="Zhang D.-C."/>
        </authorList>
    </citation>
    <scope>NUCLEOTIDE SEQUENCE [LARGE SCALE GENOMIC DNA]</scope>
    <source>
        <strain evidence="1 2">KN852</strain>
    </source>
</reference>
<proteinExistence type="predicted"/>
<evidence type="ECO:0008006" key="3">
    <source>
        <dbReference type="Google" id="ProtNLM"/>
    </source>
</evidence>
<name>A0A848J527_9BACT</name>
<evidence type="ECO:0000313" key="2">
    <source>
        <dbReference type="Proteomes" id="UP000559010"/>
    </source>
</evidence>
<dbReference type="Proteomes" id="UP000559010">
    <property type="component" value="Unassembled WGS sequence"/>
</dbReference>
<organism evidence="1 2">
    <name type="scientific">Marinigracilibium pacificum</name>
    <dbReference type="NCBI Taxonomy" id="2729599"/>
    <lineage>
        <taxon>Bacteria</taxon>
        <taxon>Pseudomonadati</taxon>
        <taxon>Bacteroidota</taxon>
        <taxon>Cytophagia</taxon>
        <taxon>Cytophagales</taxon>
        <taxon>Flammeovirgaceae</taxon>
        <taxon>Marinigracilibium</taxon>
    </lineage>
</organism>
<dbReference type="InterPro" id="IPR011990">
    <property type="entry name" value="TPR-like_helical_dom_sf"/>
</dbReference>
<dbReference type="RefSeq" id="WP_169684732.1">
    <property type="nucleotide sequence ID" value="NZ_JABBNU010000012.1"/>
</dbReference>
<dbReference type="Gene3D" id="1.25.40.10">
    <property type="entry name" value="Tetratricopeptide repeat domain"/>
    <property type="match status" value="1"/>
</dbReference>
<dbReference type="EMBL" id="JABBNU010000012">
    <property type="protein sequence ID" value="NMM50368.1"/>
    <property type="molecule type" value="Genomic_DNA"/>
</dbReference>
<evidence type="ECO:0000313" key="1">
    <source>
        <dbReference type="EMBL" id="NMM50368.1"/>
    </source>
</evidence>
<keyword evidence="2" id="KW-1185">Reference proteome</keyword>
<comment type="caution">
    <text evidence="1">The sequence shown here is derived from an EMBL/GenBank/DDBJ whole genome shotgun (WGS) entry which is preliminary data.</text>
</comment>
<sequence>MIRQLLFYIIILVSFSVSGQNRIFKLVEKTDTLKATEYILKINEKDPNNPDTKLATAYYLQWLHPNDLKLLDSAGSMLSKYLNIASEESKLSESVHPDSLKIRVDSLAFQQLVPPHSQNRFISFITIHNTSEYSSQARVMWEEWAYKTALTTNTEASYNNFKRWFPNSKYNNKIDERLADLEFRQHFTNFTEKEYANFLRKNPSSPYAKEAEAKLAEIVTRSGTKERLSYYATAYPQLKSAQNAQLIVDAHYDSTNEIEALFPFMENSKIGLIDSAGNHIVPAIFDSLEVNDNCEGYLARYIIGYIGKATAVVNRKGNFVFRGPAEKINELSPAFISFVQNGKSGLLLSDGTIILPPIYDEINLPHKNFISAKRDNSIEFRSLLGQMLLSVQDGDLYSENDFIFLETDDQLKVSHASLLSKSKSDQFPWIRNVYDYEVIDNSKIIIENENRWFGVLNNSLQWLRSPSTDKITNSSFGIIISDTSQVRLAYGEVNDLSEPYRRLNSNTKWLLAVNDSSSIVYNKSWSEPLTLDLDTGYILGESFFIGIKNNIPTIYFSDRTDKKFYRTTNFKLVSSSKSGLLQEVIITETGRNHVVFNSKGNQVFEGDGKSYSILSDSLISIMFRSGNYMLKTLSGKTILPGVYDGFAALDSNHLTIVRDGKFGWVNTKTFKTVAPRYSSLPKIDGNKIVTTYGRYQYLLNFDGSTFFRSVADDIKAWNDSSVWIKNNFRWALWDIQKNDSLGIEAKLLETFDINNTERVAVYLTDKGYGAVSSSKGEILAPEYTSIEFRGNSKNSVLFAFKDFEEAGYRTIVYMSPKGIQLIEESEKITTSDKILCD</sequence>
<dbReference type="AlphaFoldDB" id="A0A848J527"/>